<feature type="compositionally biased region" description="Polar residues" evidence="1">
    <location>
        <begin position="349"/>
        <end position="374"/>
    </location>
</feature>
<feature type="region of interest" description="Disordered" evidence="1">
    <location>
        <begin position="1195"/>
        <end position="1214"/>
    </location>
</feature>
<protein>
    <submittedName>
        <fullName evidence="3">Uncharacterized protein</fullName>
    </submittedName>
</protein>
<feature type="region of interest" description="Disordered" evidence="1">
    <location>
        <begin position="455"/>
        <end position="483"/>
    </location>
</feature>
<feature type="transmembrane region" description="Helical" evidence="2">
    <location>
        <begin position="12"/>
        <end position="31"/>
    </location>
</feature>
<accession>Q38BV0</accession>
<dbReference type="OMA" id="CVECLWN"/>
<evidence type="ECO:0000256" key="2">
    <source>
        <dbReference type="SAM" id="Phobius"/>
    </source>
</evidence>
<keyword evidence="2" id="KW-0812">Transmembrane</keyword>
<dbReference type="OrthoDB" id="191673at2759"/>
<evidence type="ECO:0000256" key="1">
    <source>
        <dbReference type="SAM" id="MobiDB-lite"/>
    </source>
</evidence>
<dbReference type="PaxDb" id="5691-EAN77720"/>
<dbReference type="GO" id="GO:0005737">
    <property type="term" value="C:cytoplasm"/>
    <property type="evidence" value="ECO:0006056"/>
    <property type="project" value="Others"/>
</dbReference>
<name>Q38BV0_TRYB2</name>
<feature type="compositionally biased region" description="Polar residues" evidence="1">
    <location>
        <begin position="249"/>
        <end position="262"/>
    </location>
</feature>
<dbReference type="KEGG" id="tbr:Tb10.70.4610"/>
<gene>
    <name evidence="3" type="ORF">Tb10.70.4610</name>
</gene>
<dbReference type="eggNOG" id="ENOG502S6I3">
    <property type="taxonomic scope" value="Eukaryota"/>
</dbReference>
<dbReference type="GeneID" id="3662987"/>
<feature type="region of interest" description="Disordered" evidence="1">
    <location>
        <begin position="282"/>
        <end position="301"/>
    </location>
</feature>
<feature type="region of interest" description="Disordered" evidence="1">
    <location>
        <begin position="308"/>
        <end position="374"/>
    </location>
</feature>
<sequence length="1867" mass="206801">MFKAIASGKSDAVWYCRCFNAFIFFLFFPHLQTKYCSFHIPCMRYAKFFFKSMFVFFYANRLLHTHTRSKEKKRRKDLWSMGDADVATDQQQQRLKQVPNRGDAINANAANSFDDEDGNQCLWHRRSREVHAHLKRRVAGILTQIRCTSSANHFDRHRVEVDELLRCDAPMGFTPSMILAGVPDIIHLLTDAVRDRRVLEVGRENRQAISALTPICQSSNFLITPNPFFVKEIASSIWRDSSKFKGDRGNNTPSNAMSSVGSNGAKGDNIDCFLPPLVRHAKGSAPQEYPHTTSASPTREGKRLVARIGKSNEVTTAAGTAAGSRKCVRDGSSSPLDKSGPTLPRIDANRQSANRHVNGTGQGNQPLQQQSNGFPSACAVSDAANAKCAPLLCDIPSTVEAMMYHCAFPLVCITPEDYESRASATHILVSTLSSIIRKTSDNNLHTECEGISGVDNVASQSTSDDGKPGSNINGDYNCNAPRPTNAEQKNCDLEHKNMLYRLRRAALHTLHALLSIMDSENASLVNKHFAERDRQLYDAFGDINFSTDNTIMDMCSPMDETRENDNERVESVSVKVLSGGTMGSPRAVSPRRRLSTACVKVMQRTQRNMLVRRVAPLSVYNNAVDVNVLIPLLERWTFILDKGTGSNGVLDSARFLTQRPGAWEVEERSNKMANKKLAMASITRCGQEGHHVIPAEMHSEKITTGGGRDETVGAVVRMCEKDVEEIYLLLRICLQLSLYKHHLNVSARMADTFGGTGNNTFKSIPVLVCLTMARCMEGDRHLPLCVECLWNMLDVIPEEAAKEILHHTGDESGAHFQQEGKKQSEYATTNSPLSRLSATEALLHCLLQFLVSGHRLEYRELRNDIIVLMLIVLRTHTAGLRQQEETLLYNSELEHPALPPGSTIEAITTMAKTVFDLVCGPELQVFGTTAELTLESPELFRRYHTVLSPTTRRENLQFKVLGWRFLEAFHEWQNVRLTLELRCRPHMSRTTLSTRAPAPSGYVFDTSNTVFDVCGAGFVDLLLMYVDTECSNELVLAWSREDLLTLQEESWRVILAMVEPHAEHSVTKAFEGVGADHTWQNGKEVNLFSGNPGGGLWVEGVGEEWPLLQADLAFVGTNGIACAMRYIQETCNGDTEMIGYLAIHVLSVLSRFPIHREALLALRTPAPTTGEPVPLLLATTVQVIQRLFNQVENSAKINSNSNGTRGMPKPDGISRAESVQHVVRDATVSKGNYGSSVRWQKDSEGRKKTLKESQSVQTRPVHKGSSLFAFSNAGCSSTQRTYGMLQLSNTHVYFPAQTISVFLKCLSLLHNVADGSRDEVVATQRAFILMDGITHILRLVWNSLTPSTSNSKFSRFQVEERNKELLAAALNCVRVFLIGNEAGQAQFVRGDGVNTLLTVIEAHLGEDSGQLFDTVEGGHPPALHLTLTILADLLRENAEARDAFLKWFNYTSQVVEKADDGKVNAVQLLLRLWNEGAPSSETHDGSQRVESGCDVSSVATTVGREPRLRKRDFDYLKISTTSTTLTKTYDVCDEDIDDASAGRPAVATELRPSSWGLNSLGLQGRELVTAALWRRYADLERMDRFNTEASSSGELASPRGFRELLSAPICKVLGLRVGVYACLAALGFERISEVKASPSERVKLLHIAALEALCKDEVWGAIAESVDLAGRVVIRAEKRPCTSTMGSFYGGKHRNSVSFRNSTLLVPIIPDADKLVSVLADVDTRAREMKRFEAVTLDMQGVHNFEDLHRSLLAFVRHDDKVPACTIAEQFRNGCKKASAVRLISPPLTVHTGSEGAEAMNDLVTIDQYPTLSGNNAPTTPMGSWRPYLTMPTGFSEKKRKKEAMIKNSFKSSKAQCKKSMTSTCHM</sequence>
<evidence type="ECO:0000313" key="3">
    <source>
        <dbReference type="EMBL" id="EAN77720.1"/>
    </source>
</evidence>
<dbReference type="PANTHER" id="PTHR14716">
    <property type="entry name" value="CILIA- AND FLAGELLA-ASSOCIATED PROTEIN 69"/>
    <property type="match status" value="1"/>
</dbReference>
<keyword evidence="2" id="KW-0472">Membrane</keyword>
<feature type="region of interest" description="Disordered" evidence="1">
    <location>
        <begin position="241"/>
        <end position="263"/>
    </location>
</feature>
<dbReference type="AlphaFoldDB" id="Q38BV0"/>
<organism evidence="3 4">
    <name type="scientific">Trypanosoma brucei brucei (strain 927/4 GUTat10.1)</name>
    <dbReference type="NCBI Taxonomy" id="185431"/>
    <lineage>
        <taxon>Eukaryota</taxon>
        <taxon>Discoba</taxon>
        <taxon>Euglenozoa</taxon>
        <taxon>Kinetoplastea</taxon>
        <taxon>Metakinetoplastina</taxon>
        <taxon>Trypanosomatida</taxon>
        <taxon>Trypanosomatidae</taxon>
        <taxon>Trypanosoma</taxon>
    </lineage>
</organism>
<feature type="compositionally biased region" description="Polar residues" evidence="1">
    <location>
        <begin position="1195"/>
        <end position="1204"/>
    </location>
</feature>
<dbReference type="PANTHER" id="PTHR14716:SF0">
    <property type="entry name" value="CILIA- AND FLAGELLA-ASSOCIATED PROTEIN 69"/>
    <property type="match status" value="1"/>
</dbReference>
<dbReference type="Proteomes" id="UP000008524">
    <property type="component" value="Chromosome 10"/>
</dbReference>
<proteinExistence type="predicted"/>
<feature type="region of interest" description="Disordered" evidence="1">
    <location>
        <begin position="1233"/>
        <end position="1257"/>
    </location>
</feature>
<dbReference type="RefSeq" id="XP_822548.1">
    <property type="nucleotide sequence ID" value="XM_817455.1"/>
</dbReference>
<dbReference type="InterPro" id="IPR048732">
    <property type="entry name" value="CFA69"/>
</dbReference>
<dbReference type="InParanoid" id="Q38BV0"/>
<reference evidence="3 4" key="2">
    <citation type="journal article" date="2005" name="Science">
        <title>The genome of the African trypanosome Trypanosoma brucei.</title>
        <authorList>
            <person name="Berriman M."/>
            <person name="Ghedin E."/>
            <person name="Hertz-Fowler C."/>
            <person name="Blandin G."/>
            <person name="Renauld H."/>
            <person name="Bartholomeu D.C."/>
            <person name="Lennard N.J."/>
            <person name="Caler E."/>
            <person name="Hamlin N.E."/>
            <person name="Haas B."/>
            <person name="Bohme U."/>
            <person name="Hannick L."/>
            <person name="Aslett M.A."/>
            <person name="Shallom J."/>
            <person name="Marcello L."/>
            <person name="Hou L."/>
            <person name="Wickstead B."/>
            <person name="Alsmark U.C."/>
            <person name="Arrowsmith C."/>
            <person name="Atkin R.J."/>
            <person name="Barron A.J."/>
            <person name="Bringaud F."/>
            <person name="Brooks K."/>
            <person name="Carrington M."/>
            <person name="Cherevach I."/>
            <person name="Chillingworth T.J."/>
            <person name="Churcher C."/>
            <person name="Clark L.N."/>
            <person name="Corton C.H."/>
            <person name="Cronin A."/>
            <person name="Davies R.M."/>
            <person name="Doggett J."/>
            <person name="Djikeng A."/>
            <person name="Feldblyum T."/>
            <person name="Field M.C."/>
            <person name="Fraser A."/>
            <person name="Goodhead I."/>
            <person name="Hance Z."/>
            <person name="Harper D."/>
            <person name="Harris B.R."/>
            <person name="Hauser H."/>
            <person name="Hostetler J."/>
            <person name="Ivens A."/>
            <person name="Jagels K."/>
            <person name="Johnson D."/>
            <person name="Johnson J."/>
            <person name="Jones K."/>
            <person name="Kerhornou A.X."/>
            <person name="Koo H."/>
            <person name="Larke N."/>
            <person name="Landfear S."/>
            <person name="Larkin C."/>
            <person name="Leech V."/>
            <person name="Line A."/>
            <person name="Lord A."/>
            <person name="Macleod A."/>
            <person name="Mooney P.J."/>
            <person name="Moule S."/>
            <person name="Martin D.M."/>
            <person name="Morgan G.W."/>
            <person name="Mungall K."/>
            <person name="Norbertczak H."/>
            <person name="Ormond D."/>
            <person name="Pai G."/>
            <person name="Peacock C.S."/>
            <person name="Peterson J."/>
            <person name="Quail M.A."/>
            <person name="Rabbinowitsch E."/>
            <person name="Rajandream M.A."/>
            <person name="Reitter C."/>
            <person name="Salzberg S.L."/>
            <person name="Sanders M."/>
            <person name="Schobel S."/>
            <person name="Sharp S."/>
            <person name="Simmonds M."/>
            <person name="Simpson A.J."/>
            <person name="Tallon L."/>
            <person name="Turner C.M."/>
            <person name="Tait A."/>
            <person name="Tivey A.R."/>
            <person name="Van Aken S."/>
            <person name="Walker D."/>
            <person name="Wanless D."/>
            <person name="Wang S."/>
            <person name="White B."/>
            <person name="White O."/>
            <person name="Whitehead S."/>
            <person name="Woodward J."/>
            <person name="Wortman J."/>
            <person name="Adams M.D."/>
            <person name="Embley T.M."/>
            <person name="Gull K."/>
            <person name="Ullu E."/>
            <person name="Barry J.D."/>
            <person name="Fairlamb A.H."/>
            <person name="Opperdoes F."/>
            <person name="Barrell B.G."/>
            <person name="Donelson J.E."/>
            <person name="Hall N."/>
            <person name="Fraser C.M."/>
            <person name="Melville S.E."/>
            <person name="El-Sayed N.M."/>
        </authorList>
    </citation>
    <scope>NUCLEOTIDE SEQUENCE [LARGE SCALE GENOMIC DNA]</scope>
    <source>
        <strain evidence="3 4">927/4 GUTat10.1</strain>
    </source>
</reference>
<keyword evidence="4" id="KW-1185">Reference proteome</keyword>
<keyword evidence="2" id="KW-1133">Transmembrane helix</keyword>
<dbReference type="EMBL" id="CM000208">
    <property type="protein sequence ID" value="EAN77720.1"/>
    <property type="molecule type" value="Genomic_DNA"/>
</dbReference>
<feature type="compositionally biased region" description="Basic and acidic residues" evidence="1">
    <location>
        <begin position="1239"/>
        <end position="1251"/>
    </location>
</feature>
<dbReference type="GO" id="GO:0005930">
    <property type="term" value="C:axoneme"/>
    <property type="evidence" value="ECO:0006056"/>
    <property type="project" value="Others"/>
</dbReference>
<reference evidence="3 4" key="1">
    <citation type="journal article" date="2005" name="Science">
        <title>Comparative genomics of trypanosomatid parasitic protozoa.</title>
        <authorList>
            <person name="El-Sayed N.M."/>
            <person name="Myler P.J."/>
            <person name="Blandin G."/>
            <person name="Berriman M."/>
            <person name="Crabtree J."/>
            <person name="Aggarwal G."/>
            <person name="Caler E."/>
            <person name="Renauld H."/>
            <person name="Worthey E.A."/>
            <person name="Hertz-Fowler C."/>
            <person name="Ghedin E."/>
            <person name="Peacock C."/>
            <person name="Bartholomeu D.C."/>
            <person name="Haas B.J."/>
            <person name="Tran A.N."/>
            <person name="Wortman J.R."/>
            <person name="Alsmark U.C."/>
            <person name="Angiuoli S."/>
            <person name="Anupama A."/>
            <person name="Badger J."/>
            <person name="Bringaud F."/>
            <person name="Cadag E."/>
            <person name="Carlton J.M."/>
            <person name="Cerqueira G.C."/>
            <person name="Creasy T."/>
            <person name="Delcher A.L."/>
            <person name="Djikeng A."/>
            <person name="Embley T.M."/>
            <person name="Hauser C."/>
            <person name="Ivens A.C."/>
            <person name="Kummerfeld S.K."/>
            <person name="Pereira-Leal J.B."/>
            <person name="Nilsson D."/>
            <person name="Peterson J."/>
            <person name="Salzberg S.L."/>
            <person name="Shallom J."/>
            <person name="Silva J.C."/>
            <person name="Sundaram J."/>
            <person name="Westenberger S."/>
            <person name="White O."/>
            <person name="Melville S.E."/>
            <person name="Donelson J.E."/>
            <person name="Andersson B."/>
            <person name="Stuart K.D."/>
            <person name="Hall N."/>
        </authorList>
    </citation>
    <scope>NUCLEOTIDE SEQUENCE [LARGE SCALE GENOMIC DNA]</scope>
    <source>
        <strain evidence="3 4">927/4 GUTat10.1</strain>
    </source>
</reference>
<evidence type="ECO:0000313" key="4">
    <source>
        <dbReference type="Proteomes" id="UP000008524"/>
    </source>
</evidence>